<dbReference type="EMBL" id="MHCL01000023">
    <property type="protein sequence ID" value="OGY20771.1"/>
    <property type="molecule type" value="Genomic_DNA"/>
</dbReference>
<evidence type="ECO:0000259" key="1">
    <source>
        <dbReference type="Pfam" id="PF12705"/>
    </source>
</evidence>
<dbReference type="STRING" id="1797593.A3A65_01185"/>
<gene>
    <name evidence="2" type="ORF">A3A65_01185</name>
</gene>
<dbReference type="InterPro" id="IPR011604">
    <property type="entry name" value="PDDEXK-like_dom_sf"/>
</dbReference>
<dbReference type="AlphaFoldDB" id="A0A1G1VZD8"/>
<name>A0A1G1VZD8_9BACT</name>
<feature type="domain" description="PD-(D/E)XK endonuclease-like" evidence="1">
    <location>
        <begin position="40"/>
        <end position="215"/>
    </location>
</feature>
<dbReference type="SUPFAM" id="SSF52980">
    <property type="entry name" value="Restriction endonuclease-like"/>
    <property type="match status" value="1"/>
</dbReference>
<evidence type="ECO:0000313" key="3">
    <source>
        <dbReference type="Proteomes" id="UP000176723"/>
    </source>
</evidence>
<proteinExistence type="predicted"/>
<dbReference type="Gene3D" id="3.90.320.10">
    <property type="match status" value="1"/>
</dbReference>
<comment type="caution">
    <text evidence="2">The sequence shown here is derived from an EMBL/GenBank/DDBJ whole genome shotgun (WGS) entry which is preliminary data.</text>
</comment>
<dbReference type="InterPro" id="IPR011335">
    <property type="entry name" value="Restrct_endonuc-II-like"/>
</dbReference>
<dbReference type="InterPro" id="IPR038726">
    <property type="entry name" value="PDDEXK_AddAB-type"/>
</dbReference>
<protein>
    <recommendedName>
        <fullName evidence="1">PD-(D/E)XK endonuclease-like domain-containing protein</fullName>
    </recommendedName>
</protein>
<organism evidence="2 3">
    <name type="scientific">Candidatus Chisholmbacteria bacterium RIFCSPLOWO2_01_FULL_49_14</name>
    <dbReference type="NCBI Taxonomy" id="1797593"/>
    <lineage>
        <taxon>Bacteria</taxon>
        <taxon>Candidatus Chisholmiibacteriota</taxon>
    </lineage>
</organism>
<sequence>MYKVSPSGISYLRECPRCLWLYYREGVSRPKGIFPSLPSGMDEVLKKYFDAYRLRGELPPELKGKITDALYPDFTKLKKMRQIFHGLVAEFPELDMRLKGAIDELLVNKQGQHVVFDFKTRGYPVKADTHEHYQDQVNLYALLLEKNNLPPADYGYLFFIHPTEYAVCKATFHPQIVKMNSDWRQGMNILQEVKSLLEGPEPQAHSSCAYCLYRSAS</sequence>
<reference evidence="2 3" key="1">
    <citation type="journal article" date="2016" name="Nat. Commun.">
        <title>Thousands of microbial genomes shed light on interconnected biogeochemical processes in an aquifer system.</title>
        <authorList>
            <person name="Anantharaman K."/>
            <person name="Brown C.T."/>
            <person name="Hug L.A."/>
            <person name="Sharon I."/>
            <person name="Castelle C.J."/>
            <person name="Probst A.J."/>
            <person name="Thomas B.C."/>
            <person name="Singh A."/>
            <person name="Wilkins M.J."/>
            <person name="Karaoz U."/>
            <person name="Brodie E.L."/>
            <person name="Williams K.H."/>
            <person name="Hubbard S.S."/>
            <person name="Banfield J.F."/>
        </authorList>
    </citation>
    <scope>NUCLEOTIDE SEQUENCE [LARGE SCALE GENOMIC DNA]</scope>
</reference>
<accession>A0A1G1VZD8</accession>
<evidence type="ECO:0000313" key="2">
    <source>
        <dbReference type="EMBL" id="OGY20771.1"/>
    </source>
</evidence>
<dbReference type="Proteomes" id="UP000176723">
    <property type="component" value="Unassembled WGS sequence"/>
</dbReference>
<dbReference type="Pfam" id="PF12705">
    <property type="entry name" value="PDDEXK_1"/>
    <property type="match status" value="1"/>
</dbReference>